<dbReference type="EC" id="2.3.1.4" evidence="6"/>
<dbReference type="FunCoup" id="A2FWB3">
    <property type="interactions" value="180"/>
</dbReference>
<dbReference type="STRING" id="5722.A2FWB3"/>
<name>A2FWB3_TRIV3</name>
<dbReference type="Proteomes" id="UP000001542">
    <property type="component" value="Unassembled WGS sequence"/>
</dbReference>
<evidence type="ECO:0000256" key="6">
    <source>
        <dbReference type="RuleBase" id="RU365086"/>
    </source>
</evidence>
<evidence type="ECO:0000256" key="4">
    <source>
        <dbReference type="ARBA" id="ARBA00023315"/>
    </source>
</evidence>
<feature type="domain" description="N-acetyltransferase" evidence="7">
    <location>
        <begin position="3"/>
        <end position="144"/>
    </location>
</feature>
<organism evidence="8 9">
    <name type="scientific">Trichomonas vaginalis (strain ATCC PRA-98 / G3)</name>
    <dbReference type="NCBI Taxonomy" id="412133"/>
    <lineage>
        <taxon>Eukaryota</taxon>
        <taxon>Metamonada</taxon>
        <taxon>Parabasalia</taxon>
        <taxon>Trichomonadida</taxon>
        <taxon>Trichomonadidae</taxon>
        <taxon>Trichomonas</taxon>
    </lineage>
</organism>
<dbReference type="GO" id="GO:0004343">
    <property type="term" value="F:glucosamine 6-phosphate N-acetyltransferase activity"/>
    <property type="evidence" value="ECO:0000318"/>
    <property type="project" value="GO_Central"/>
</dbReference>
<dbReference type="PANTHER" id="PTHR13355">
    <property type="entry name" value="GLUCOSAMINE 6-PHOSPHATE N-ACETYLTRANSFERASE"/>
    <property type="match status" value="1"/>
</dbReference>
<dbReference type="Pfam" id="PF00583">
    <property type="entry name" value="Acetyltransf_1"/>
    <property type="match status" value="1"/>
</dbReference>
<dbReference type="PANTHER" id="PTHR13355:SF11">
    <property type="entry name" value="GLUCOSAMINE 6-PHOSPHATE N-ACETYLTRANSFERASE"/>
    <property type="match status" value="1"/>
</dbReference>
<dbReference type="InParanoid" id="A2FWB3"/>
<dbReference type="InterPro" id="IPR016181">
    <property type="entry name" value="Acyl_CoA_acyltransferase"/>
</dbReference>
<dbReference type="SMR" id="A2FWB3"/>
<comment type="similarity">
    <text evidence="2 6">Belongs to the acetyltransferase family. GNA1 subfamily.</text>
</comment>
<accession>A2FWB3</accession>
<dbReference type="OrthoDB" id="10039976at2759"/>
<evidence type="ECO:0000256" key="2">
    <source>
        <dbReference type="ARBA" id="ARBA00006048"/>
    </source>
</evidence>
<dbReference type="EMBL" id="DS114081">
    <property type="protein sequence ID" value="EAX90815.1"/>
    <property type="molecule type" value="Genomic_DNA"/>
</dbReference>
<evidence type="ECO:0000313" key="8">
    <source>
        <dbReference type="EMBL" id="EAX90815.1"/>
    </source>
</evidence>
<evidence type="ECO:0000256" key="5">
    <source>
        <dbReference type="ARBA" id="ARBA00048964"/>
    </source>
</evidence>
<reference evidence="8" key="1">
    <citation type="submission" date="2006-10" db="EMBL/GenBank/DDBJ databases">
        <authorList>
            <person name="Amadeo P."/>
            <person name="Zhao Q."/>
            <person name="Wortman J."/>
            <person name="Fraser-Liggett C."/>
            <person name="Carlton J."/>
        </authorList>
    </citation>
    <scope>NUCLEOTIDE SEQUENCE</scope>
    <source>
        <strain evidence="8">G3</strain>
    </source>
</reference>
<evidence type="ECO:0000256" key="3">
    <source>
        <dbReference type="ARBA" id="ARBA00022679"/>
    </source>
</evidence>
<evidence type="ECO:0000256" key="1">
    <source>
        <dbReference type="ARBA" id="ARBA00004832"/>
    </source>
</evidence>
<gene>
    <name evidence="8" type="ORF">TVAG_094840</name>
</gene>
<dbReference type="InterPro" id="IPR000182">
    <property type="entry name" value="GNAT_dom"/>
</dbReference>
<keyword evidence="4 6" id="KW-0012">Acyltransferase</keyword>
<evidence type="ECO:0000259" key="7">
    <source>
        <dbReference type="PROSITE" id="PS51186"/>
    </source>
</evidence>
<dbReference type="UniPathway" id="UPA00113">
    <property type="reaction ID" value="UER00529"/>
</dbReference>
<keyword evidence="9" id="KW-1185">Reference proteome</keyword>
<protein>
    <recommendedName>
        <fullName evidence="6">Glucosamine 6-phosphate N-acetyltransferase</fullName>
        <ecNumber evidence="6">2.3.1.4</ecNumber>
    </recommendedName>
</protein>
<comment type="catalytic activity">
    <reaction evidence="5 6">
        <text>D-glucosamine 6-phosphate + acetyl-CoA = N-acetyl-D-glucosamine 6-phosphate + CoA + H(+)</text>
        <dbReference type="Rhea" id="RHEA:10292"/>
        <dbReference type="ChEBI" id="CHEBI:15378"/>
        <dbReference type="ChEBI" id="CHEBI:57287"/>
        <dbReference type="ChEBI" id="CHEBI:57288"/>
        <dbReference type="ChEBI" id="CHEBI:57513"/>
        <dbReference type="ChEBI" id="CHEBI:58725"/>
        <dbReference type="EC" id="2.3.1.4"/>
    </reaction>
</comment>
<proteinExistence type="inferred from homology"/>
<dbReference type="eggNOG" id="KOG3396">
    <property type="taxonomic scope" value="Eukaryota"/>
</dbReference>
<dbReference type="GO" id="GO:0006048">
    <property type="term" value="P:UDP-N-acetylglucosamine biosynthetic process"/>
    <property type="evidence" value="ECO:0007669"/>
    <property type="project" value="UniProtKB-UniRule"/>
</dbReference>
<comment type="pathway">
    <text evidence="1 6">Nucleotide-sugar biosynthesis; UDP-N-acetyl-alpha-D-glucosamine biosynthesis; N-acetyl-alpha-D-glucosamine 1-phosphate from alpha-D-glucosamine 6-phosphate (route I): step 1/2.</text>
</comment>
<dbReference type="VEuPathDB" id="TrichDB:TVAG_094840"/>
<sequence>MSVSFRRLEVGDFDKGFLGVLSQLTKVGNVTKELFTKRFNLQSQNPLHHTFVGEKDGKIVCTAALLIEPKFIHECKNTGHIEDVAVDKQMRGTGLGKKLITHLLDDAKKHDCYKVILDCADHNIGFYKSCGLDKHGNEMAVYLE</sequence>
<dbReference type="Gene3D" id="3.40.630.30">
    <property type="match status" value="1"/>
</dbReference>
<dbReference type="CDD" id="cd04301">
    <property type="entry name" value="NAT_SF"/>
    <property type="match status" value="1"/>
</dbReference>
<dbReference type="PROSITE" id="PS51186">
    <property type="entry name" value="GNAT"/>
    <property type="match status" value="1"/>
</dbReference>
<keyword evidence="3 6" id="KW-0808">Transferase</keyword>
<evidence type="ECO:0000313" key="9">
    <source>
        <dbReference type="Proteomes" id="UP000001542"/>
    </source>
</evidence>
<dbReference type="AlphaFoldDB" id="A2FWB3"/>
<dbReference type="InterPro" id="IPR039143">
    <property type="entry name" value="GNPNAT1-like"/>
</dbReference>
<dbReference type="SUPFAM" id="SSF55729">
    <property type="entry name" value="Acyl-CoA N-acyltransferases (Nat)"/>
    <property type="match status" value="1"/>
</dbReference>
<dbReference type="OMA" id="LVVEMKF"/>
<dbReference type="FunFam" id="3.40.630.30:FF:000105">
    <property type="entry name" value="Glucosamine 6-phosphate N-acetyltransferase"/>
    <property type="match status" value="1"/>
</dbReference>
<reference evidence="8" key="2">
    <citation type="journal article" date="2007" name="Science">
        <title>Draft genome sequence of the sexually transmitted pathogen Trichomonas vaginalis.</title>
        <authorList>
            <person name="Carlton J.M."/>
            <person name="Hirt R.P."/>
            <person name="Silva J.C."/>
            <person name="Delcher A.L."/>
            <person name="Schatz M."/>
            <person name="Zhao Q."/>
            <person name="Wortman J.R."/>
            <person name="Bidwell S.L."/>
            <person name="Alsmark U.C.M."/>
            <person name="Besteiro S."/>
            <person name="Sicheritz-Ponten T."/>
            <person name="Noel C.J."/>
            <person name="Dacks J.B."/>
            <person name="Foster P.G."/>
            <person name="Simillion C."/>
            <person name="Van de Peer Y."/>
            <person name="Miranda-Saavedra D."/>
            <person name="Barton G.J."/>
            <person name="Westrop G.D."/>
            <person name="Mueller S."/>
            <person name="Dessi D."/>
            <person name="Fiori P.L."/>
            <person name="Ren Q."/>
            <person name="Paulsen I."/>
            <person name="Zhang H."/>
            <person name="Bastida-Corcuera F.D."/>
            <person name="Simoes-Barbosa A."/>
            <person name="Brown M.T."/>
            <person name="Hayes R.D."/>
            <person name="Mukherjee M."/>
            <person name="Okumura C.Y."/>
            <person name="Schneider R."/>
            <person name="Smith A.J."/>
            <person name="Vanacova S."/>
            <person name="Villalvazo M."/>
            <person name="Haas B.J."/>
            <person name="Pertea M."/>
            <person name="Feldblyum T.V."/>
            <person name="Utterback T.R."/>
            <person name="Shu C.L."/>
            <person name="Osoegawa K."/>
            <person name="de Jong P.J."/>
            <person name="Hrdy I."/>
            <person name="Horvathova L."/>
            <person name="Zubacova Z."/>
            <person name="Dolezal P."/>
            <person name="Malik S.B."/>
            <person name="Logsdon J.M. Jr."/>
            <person name="Henze K."/>
            <person name="Gupta A."/>
            <person name="Wang C.C."/>
            <person name="Dunne R.L."/>
            <person name="Upcroft J.A."/>
            <person name="Upcroft P."/>
            <person name="White O."/>
            <person name="Salzberg S.L."/>
            <person name="Tang P."/>
            <person name="Chiu C.-H."/>
            <person name="Lee Y.-S."/>
            <person name="Embley T.M."/>
            <person name="Coombs G.H."/>
            <person name="Mottram J.C."/>
            <person name="Tachezy J."/>
            <person name="Fraser-Liggett C.M."/>
            <person name="Johnson P.J."/>
        </authorList>
    </citation>
    <scope>NUCLEOTIDE SEQUENCE [LARGE SCALE GENOMIC DNA]</scope>
    <source>
        <strain evidence="8">G3</strain>
    </source>
</reference>